<dbReference type="PANTHER" id="PTHR34875:SF6">
    <property type="entry name" value="UPF0237 PROTEIN MJ1558"/>
    <property type="match status" value="1"/>
</dbReference>
<dbReference type="InterPro" id="IPR045865">
    <property type="entry name" value="ACT-like_dom_sf"/>
</dbReference>
<dbReference type="PANTHER" id="PTHR34875">
    <property type="entry name" value="UPF0237 PROTEIN MJ1558"/>
    <property type="match status" value="1"/>
</dbReference>
<dbReference type="CDD" id="cd02116">
    <property type="entry name" value="ACT"/>
    <property type="match status" value="1"/>
</dbReference>
<organism evidence="2">
    <name type="scientific">uncultured Alphaproteobacteria bacterium</name>
    <dbReference type="NCBI Taxonomy" id="91750"/>
    <lineage>
        <taxon>Bacteria</taxon>
        <taxon>Pseudomonadati</taxon>
        <taxon>Pseudomonadota</taxon>
        <taxon>Alphaproteobacteria</taxon>
        <taxon>environmental samples</taxon>
    </lineage>
</organism>
<dbReference type="AlphaFoldDB" id="A0A212JA58"/>
<reference evidence="2" key="1">
    <citation type="submission" date="2016-04" db="EMBL/GenBank/DDBJ databases">
        <authorList>
            <person name="Evans L.H."/>
            <person name="Alamgir A."/>
            <person name="Owens N."/>
            <person name="Weber N.D."/>
            <person name="Virtaneva K."/>
            <person name="Barbian K."/>
            <person name="Babar A."/>
            <person name="Rosenke K."/>
        </authorList>
    </citation>
    <scope>NUCLEOTIDE SEQUENCE</scope>
    <source>
        <strain evidence="2">86</strain>
    </source>
</reference>
<evidence type="ECO:0000259" key="1">
    <source>
        <dbReference type="PROSITE" id="PS51671"/>
    </source>
</evidence>
<gene>
    <name evidence="2" type="ORF">KL86APRO_10746</name>
</gene>
<dbReference type="Pfam" id="PF01842">
    <property type="entry name" value="ACT"/>
    <property type="match status" value="1"/>
</dbReference>
<feature type="domain" description="ACT" evidence="1">
    <location>
        <begin position="6"/>
        <end position="83"/>
    </location>
</feature>
<dbReference type="Pfam" id="PF13740">
    <property type="entry name" value="ACT_6"/>
    <property type="match status" value="1"/>
</dbReference>
<sequence length="174" mass="17961">MSQLFLVSVVCPDRSGLVSAIAERLFDLGANLGDAAFAVLGAGAEFTAVCDMPDDVAAAEVEAALRELPETGGGDVNVRAFGYADEKADSGRITHRIEVSGGDRPGLVARLAEVFQQYGANIVRLNSSRSGRGAHAAYAVRISAHIPADCADSCLNTVANTAGELGLVCRVDPA</sequence>
<dbReference type="SUPFAM" id="SSF55021">
    <property type="entry name" value="ACT-like"/>
    <property type="match status" value="2"/>
</dbReference>
<accession>A0A212JA58</accession>
<protein>
    <submittedName>
        <fullName evidence="2">Glycine cleavage system regulatory protein</fullName>
    </submittedName>
</protein>
<dbReference type="InterPro" id="IPR002912">
    <property type="entry name" value="ACT_dom"/>
</dbReference>
<dbReference type="PROSITE" id="PS51671">
    <property type="entry name" value="ACT"/>
    <property type="match status" value="2"/>
</dbReference>
<dbReference type="EMBL" id="FLUO01000001">
    <property type="protein sequence ID" value="SBV96330.1"/>
    <property type="molecule type" value="Genomic_DNA"/>
</dbReference>
<dbReference type="Gene3D" id="3.30.70.260">
    <property type="match status" value="2"/>
</dbReference>
<dbReference type="InterPro" id="IPR050990">
    <property type="entry name" value="UPF0237/GcvR_regulator"/>
</dbReference>
<feature type="domain" description="ACT" evidence="1">
    <location>
        <begin position="96"/>
        <end position="174"/>
    </location>
</feature>
<dbReference type="CDD" id="cd04873">
    <property type="entry name" value="ACT_UUR-ACR-like"/>
    <property type="match status" value="1"/>
</dbReference>
<evidence type="ECO:0000313" key="2">
    <source>
        <dbReference type="EMBL" id="SBV96330.1"/>
    </source>
</evidence>
<proteinExistence type="predicted"/>
<name>A0A212JA58_9PROT</name>